<dbReference type="Gene3D" id="3.40.50.1820">
    <property type="entry name" value="alpha/beta hydrolase"/>
    <property type="match status" value="2"/>
</dbReference>
<name>A0A154V227_9MICO</name>
<dbReference type="Gene3D" id="2.60.120.260">
    <property type="entry name" value="Galactose-binding domain-like"/>
    <property type="match status" value="1"/>
</dbReference>
<keyword evidence="2" id="KW-0732">Signal</keyword>
<organism evidence="4 5">
    <name type="scientific">Clavibacter tessellarius</name>
    <dbReference type="NCBI Taxonomy" id="31965"/>
    <lineage>
        <taxon>Bacteria</taxon>
        <taxon>Bacillati</taxon>
        <taxon>Actinomycetota</taxon>
        <taxon>Actinomycetes</taxon>
        <taxon>Micrococcales</taxon>
        <taxon>Microbacteriaceae</taxon>
        <taxon>Clavibacter</taxon>
    </lineage>
</organism>
<feature type="chain" id="PRO_5039404724" description="Xaa-Pro dipeptidyl-peptidase C-terminal domain-containing protein" evidence="2">
    <location>
        <begin position="33"/>
        <end position="669"/>
    </location>
</feature>
<accession>A0A154V227</accession>
<gene>
    <name evidence="4" type="ORF">AWH51_08485</name>
</gene>
<dbReference type="AlphaFoldDB" id="A0A154V227"/>
<feature type="signal peptide" evidence="2">
    <location>
        <begin position="1"/>
        <end position="32"/>
    </location>
</feature>
<protein>
    <recommendedName>
        <fullName evidence="3">Xaa-Pro dipeptidyl-peptidase C-terminal domain-containing protein</fullName>
    </recommendedName>
</protein>
<dbReference type="NCBIfam" id="TIGR00976">
    <property type="entry name" value="CocE_NonD"/>
    <property type="match status" value="1"/>
</dbReference>
<comment type="caution">
    <text evidence="4">The sequence shown here is derived from an EMBL/GenBank/DDBJ whole genome shotgun (WGS) entry which is preliminary data.</text>
</comment>
<dbReference type="InterPro" id="IPR029058">
    <property type="entry name" value="AB_hydrolase_fold"/>
</dbReference>
<feature type="domain" description="Xaa-Pro dipeptidyl-peptidase C-terminal" evidence="3">
    <location>
        <begin position="393"/>
        <end position="657"/>
    </location>
</feature>
<dbReference type="InterPro" id="IPR000383">
    <property type="entry name" value="Xaa-Pro-like_dom"/>
</dbReference>
<reference evidence="4 5" key="1">
    <citation type="submission" date="2016-01" db="EMBL/GenBank/DDBJ databases">
        <title>Draft genome sequence of Clavibacter michiganensis subsp. tessellarius DOAB 609.</title>
        <authorList>
            <person name="Tambong J.T."/>
        </authorList>
    </citation>
    <scope>NUCLEOTIDE SEQUENCE [LARGE SCALE GENOMIC DNA]</scope>
    <source>
        <strain evidence="4 5">DOAB 609</strain>
    </source>
</reference>
<dbReference type="SUPFAM" id="SSF49785">
    <property type="entry name" value="Galactose-binding domain-like"/>
    <property type="match status" value="1"/>
</dbReference>
<dbReference type="Pfam" id="PF08530">
    <property type="entry name" value="PepX_C"/>
    <property type="match status" value="1"/>
</dbReference>
<dbReference type="SMART" id="SM00939">
    <property type="entry name" value="PepX_C"/>
    <property type="match status" value="1"/>
</dbReference>
<dbReference type="GO" id="GO:0008239">
    <property type="term" value="F:dipeptidyl-peptidase activity"/>
    <property type="evidence" value="ECO:0007669"/>
    <property type="project" value="InterPro"/>
</dbReference>
<keyword evidence="1" id="KW-0378">Hydrolase</keyword>
<evidence type="ECO:0000256" key="2">
    <source>
        <dbReference type="SAM" id="SignalP"/>
    </source>
</evidence>
<dbReference type="InterPro" id="IPR013736">
    <property type="entry name" value="Xaa-Pro_dipept_C"/>
</dbReference>
<dbReference type="SUPFAM" id="SSF53474">
    <property type="entry name" value="alpha/beta-Hydrolases"/>
    <property type="match status" value="1"/>
</dbReference>
<dbReference type="Proteomes" id="UP000076218">
    <property type="component" value="Unassembled WGS sequence"/>
</dbReference>
<dbReference type="Pfam" id="PF02129">
    <property type="entry name" value="Peptidase_S15"/>
    <property type="match status" value="1"/>
</dbReference>
<evidence type="ECO:0000313" key="4">
    <source>
        <dbReference type="EMBL" id="KZC95392.1"/>
    </source>
</evidence>
<sequence length="669" mass="70398">MHRIRSMRPSRVRAALGALAVATAALSSVAPAAAPSAEAATGGIAAGHVLGADGRSAEVYTLADAILEHVYVQSDMDSDGDGRKDLIRVDIQRPSTPAAVTVPSIIKASGYFGTPGYPGVKPYVDPEHRATSDLAVMPGWENNYFVPRGYAILSLDVAGTNFSEGCVDDVGPHDVESVAAVIRWLHHEAGSVAYRDLDRAVPVDSGWSSGLSAVSGMSYDGGIAHAIATSAQVPGLKTVVPIEGGTSAYDTRPNGIDVGGGTAEFSKWLTEPEPAGTEAPTLPQSLRDHQAAKRKMCQPSFDAMHAQSDPQGRTDNAFWQARDYTRKVDQIARNGVSEFIVQGQNDMNVRTNELAAHWQALQRAGVTSKLWLHIGGHLDPFTFERPAWADTLLRWYDHALLGVDNGITGEPPVQIQMTPTTWQESATWPVAGSAVTTLHPGAVTAGLGALGMAPTPAAGSASFAAGRLADDRPTDLTEGAAEPTAGADRLVFTTPVLDHDVRISGTPRIAVRVTPGAGDTDVSAALVDYGPQTYVDTSVKDGSMVLTTSATWGQATPADGSSYYDEALFTRTTDSFVFTRGIGNTAHHQSLQAYTPVAAGQTIDLAWDLLPIDHVVPAGHRLGMIVYNDGRRSIAGQHRSRVVTAGSTVDLAHSSLALPVVGGTLGTTR</sequence>
<proteinExistence type="predicted"/>
<dbReference type="InterPro" id="IPR005674">
    <property type="entry name" value="CocE/Ser_esterase"/>
</dbReference>
<evidence type="ECO:0000259" key="3">
    <source>
        <dbReference type="SMART" id="SM00939"/>
    </source>
</evidence>
<evidence type="ECO:0000313" key="5">
    <source>
        <dbReference type="Proteomes" id="UP000076218"/>
    </source>
</evidence>
<dbReference type="InterPro" id="IPR008979">
    <property type="entry name" value="Galactose-bd-like_sf"/>
</dbReference>
<dbReference type="STRING" id="31965.AWH51_08485"/>
<evidence type="ECO:0000256" key="1">
    <source>
        <dbReference type="ARBA" id="ARBA00022801"/>
    </source>
</evidence>
<dbReference type="EMBL" id="LQXA01000026">
    <property type="protein sequence ID" value="KZC95392.1"/>
    <property type="molecule type" value="Genomic_DNA"/>
</dbReference>